<keyword evidence="2" id="KW-1185">Reference proteome</keyword>
<comment type="caution">
    <text evidence="1">The sequence shown here is derived from an EMBL/GenBank/DDBJ whole genome shotgun (WGS) entry which is preliminary data.</text>
</comment>
<gene>
    <name evidence="1" type="ORF">CAMGR0001_1079</name>
</gene>
<reference evidence="1 2" key="1">
    <citation type="submission" date="2009-07" db="EMBL/GenBank/DDBJ databases">
        <authorList>
            <person name="Madupu R."/>
            <person name="Sebastian Y."/>
            <person name="Durkin A.S."/>
            <person name="Torralba M."/>
            <person name="Methe B."/>
            <person name="Sutton G.G."/>
            <person name="Strausberg R.L."/>
            <person name="Nelson K.E."/>
        </authorList>
    </citation>
    <scope>NUCLEOTIDE SEQUENCE [LARGE SCALE GENOMIC DNA]</scope>
    <source>
        <strain evidence="1 2">RM3268</strain>
    </source>
</reference>
<dbReference type="Proteomes" id="UP000005709">
    <property type="component" value="Unassembled WGS sequence"/>
</dbReference>
<organism evidence="1 2">
    <name type="scientific">Campylobacter gracilis RM3268</name>
    <dbReference type="NCBI Taxonomy" id="553220"/>
    <lineage>
        <taxon>Bacteria</taxon>
        <taxon>Pseudomonadati</taxon>
        <taxon>Campylobacterota</taxon>
        <taxon>Epsilonproteobacteria</taxon>
        <taxon>Campylobacterales</taxon>
        <taxon>Campylobacteraceae</taxon>
        <taxon>Campylobacter</taxon>
    </lineage>
</organism>
<accession>C8PGT4</accession>
<name>C8PGT4_9BACT</name>
<proteinExistence type="predicted"/>
<evidence type="ECO:0000313" key="1">
    <source>
        <dbReference type="EMBL" id="EEV18322.1"/>
    </source>
</evidence>
<dbReference type="EMBL" id="ACYG01000019">
    <property type="protein sequence ID" value="EEV18322.1"/>
    <property type="molecule type" value="Genomic_DNA"/>
</dbReference>
<sequence length="41" mass="5013">MRANFKILLEILKTARYRLKFRTKFKNSKFQICSPPRLNLK</sequence>
<dbReference type="AlphaFoldDB" id="C8PGT4"/>
<protein>
    <submittedName>
        <fullName evidence="1">Uncharacterized protein</fullName>
    </submittedName>
</protein>
<evidence type="ECO:0000313" key="2">
    <source>
        <dbReference type="Proteomes" id="UP000005709"/>
    </source>
</evidence>